<evidence type="ECO:0000256" key="4">
    <source>
        <dbReference type="ARBA" id="ARBA00022452"/>
    </source>
</evidence>
<dbReference type="GO" id="GO:0009279">
    <property type="term" value="C:cell outer membrane"/>
    <property type="evidence" value="ECO:0007669"/>
    <property type="project" value="UniProtKB-SubCell"/>
</dbReference>
<dbReference type="Gene3D" id="1.20.1600.10">
    <property type="entry name" value="Outer membrane efflux proteins (OEP)"/>
    <property type="match status" value="1"/>
</dbReference>
<evidence type="ECO:0000256" key="7">
    <source>
        <dbReference type="ARBA" id="ARBA00023237"/>
    </source>
</evidence>
<dbReference type="InterPro" id="IPR051906">
    <property type="entry name" value="TolC-like"/>
</dbReference>
<keyword evidence="9" id="KW-0732">Signal</keyword>
<evidence type="ECO:0000313" key="10">
    <source>
        <dbReference type="EMBL" id="PMR73195.1"/>
    </source>
</evidence>
<dbReference type="RefSeq" id="WP_102654717.1">
    <property type="nucleotide sequence ID" value="NZ_PNRF01000037.1"/>
</dbReference>
<keyword evidence="5" id="KW-0812">Transmembrane</keyword>
<keyword evidence="4" id="KW-1134">Transmembrane beta strand</keyword>
<dbReference type="PANTHER" id="PTHR30026:SF20">
    <property type="entry name" value="OUTER MEMBRANE PROTEIN TOLC"/>
    <property type="match status" value="1"/>
</dbReference>
<keyword evidence="6" id="KW-0472">Membrane</keyword>
<evidence type="ECO:0000256" key="8">
    <source>
        <dbReference type="SAM" id="MobiDB-lite"/>
    </source>
</evidence>
<evidence type="ECO:0000256" key="6">
    <source>
        <dbReference type="ARBA" id="ARBA00023136"/>
    </source>
</evidence>
<comment type="similarity">
    <text evidence="2">Belongs to the outer membrane factor (OMF) (TC 1.B.17) family.</text>
</comment>
<dbReference type="EMBL" id="PNRF01000037">
    <property type="protein sequence ID" value="PMR73195.1"/>
    <property type="molecule type" value="Genomic_DNA"/>
</dbReference>
<feature type="chain" id="PRO_5014711527" evidence="9">
    <location>
        <begin position="30"/>
        <end position="483"/>
    </location>
</feature>
<dbReference type="InterPro" id="IPR010130">
    <property type="entry name" value="T1SS_OMP_TolC"/>
</dbReference>
<feature type="region of interest" description="Disordered" evidence="8">
    <location>
        <begin position="71"/>
        <end position="97"/>
    </location>
</feature>
<keyword evidence="7" id="KW-0998">Cell outer membrane</keyword>
<dbReference type="PANTHER" id="PTHR30026">
    <property type="entry name" value="OUTER MEMBRANE PROTEIN TOLC"/>
    <property type="match status" value="1"/>
</dbReference>
<dbReference type="GO" id="GO:1990281">
    <property type="term" value="C:efflux pump complex"/>
    <property type="evidence" value="ECO:0007669"/>
    <property type="project" value="TreeGrafter"/>
</dbReference>
<feature type="compositionally biased region" description="Polar residues" evidence="8">
    <location>
        <begin position="73"/>
        <end position="91"/>
    </location>
</feature>
<proteinExistence type="inferred from homology"/>
<evidence type="ECO:0000313" key="11">
    <source>
        <dbReference type="Proteomes" id="UP000235803"/>
    </source>
</evidence>
<feature type="signal peptide" evidence="9">
    <location>
        <begin position="1"/>
        <end position="29"/>
    </location>
</feature>
<dbReference type="AlphaFoldDB" id="A0A2N7TYH1"/>
<comment type="caution">
    <text evidence="10">The sequence shown here is derived from an EMBL/GenBank/DDBJ whole genome shotgun (WGS) entry which is preliminary data.</text>
</comment>
<evidence type="ECO:0000256" key="3">
    <source>
        <dbReference type="ARBA" id="ARBA00022448"/>
    </source>
</evidence>
<accession>A0A2N7TYH1</accession>
<dbReference type="OrthoDB" id="9813458at2"/>
<dbReference type="GO" id="GO:0015288">
    <property type="term" value="F:porin activity"/>
    <property type="evidence" value="ECO:0007669"/>
    <property type="project" value="TreeGrafter"/>
</dbReference>
<keyword evidence="11" id="KW-1185">Reference proteome</keyword>
<keyword evidence="3" id="KW-0813">Transport</keyword>
<reference evidence="10 11" key="1">
    <citation type="submission" date="2018-01" db="EMBL/GenBank/DDBJ databases">
        <title>Halomonas endophytica sp. nov., isolated from storage liquid in the stems of Populus euphratica.</title>
        <authorList>
            <person name="Chen C."/>
        </authorList>
    </citation>
    <scope>NUCLEOTIDE SEQUENCE [LARGE SCALE GENOMIC DNA]</scope>
    <source>
        <strain evidence="10 11">MC28</strain>
    </source>
</reference>
<dbReference type="NCBIfam" id="TIGR01844">
    <property type="entry name" value="type_I_sec_TolC"/>
    <property type="match status" value="1"/>
</dbReference>
<evidence type="ECO:0000256" key="2">
    <source>
        <dbReference type="ARBA" id="ARBA00007613"/>
    </source>
</evidence>
<protein>
    <submittedName>
        <fullName evidence="10">Type I secretion protein TolC</fullName>
    </submittedName>
</protein>
<name>A0A2N7TYH1_9GAMM</name>
<evidence type="ECO:0000256" key="5">
    <source>
        <dbReference type="ARBA" id="ARBA00022692"/>
    </source>
</evidence>
<dbReference type="GO" id="GO:0015562">
    <property type="term" value="F:efflux transmembrane transporter activity"/>
    <property type="evidence" value="ECO:0007669"/>
    <property type="project" value="InterPro"/>
</dbReference>
<evidence type="ECO:0000256" key="9">
    <source>
        <dbReference type="SAM" id="SignalP"/>
    </source>
</evidence>
<gene>
    <name evidence="10" type="ORF">C1H69_17780</name>
</gene>
<dbReference type="Proteomes" id="UP000235803">
    <property type="component" value="Unassembled WGS sequence"/>
</dbReference>
<dbReference type="InterPro" id="IPR003423">
    <property type="entry name" value="OMP_efflux"/>
</dbReference>
<evidence type="ECO:0000256" key="1">
    <source>
        <dbReference type="ARBA" id="ARBA00004442"/>
    </source>
</evidence>
<organism evidence="10 11">
    <name type="scientific">Billgrantia endophytica</name>
    <dbReference type="NCBI Taxonomy" id="2033802"/>
    <lineage>
        <taxon>Bacteria</taxon>
        <taxon>Pseudomonadati</taxon>
        <taxon>Pseudomonadota</taxon>
        <taxon>Gammaproteobacteria</taxon>
        <taxon>Oceanospirillales</taxon>
        <taxon>Halomonadaceae</taxon>
        <taxon>Billgrantia</taxon>
    </lineage>
</organism>
<comment type="subcellular location">
    <subcellularLocation>
        <location evidence="1">Cell outer membrane</location>
    </subcellularLocation>
</comment>
<sequence length="483" mass="52731">MSRPALSLCFRLRWISALAGLSLAGSVHGADLWTIAQDALENDADLASARAGFQVTEAGRDIQRGTLLPQISAGGNVSHSRVYSSPGQTQRDPALAPGPIIENDDTINSVGLSLEAEQALYDPTRRAQLARAEREIDRDALSLAVSEQQLLFAVADAYFEILRAHDVLGARQAQEIAISRQLEQARERFEVGLIAITDVHEAQASYDLARAQRIAAESAMQVRFEALERLTGHRYDSIAALDDEIPIVPPEPVSREDWVRLAMDNSPMVRMAEAGIEVARSTLEVSRAGQRPVVAAFANYGWSDTDRSGGTYNSESQVGVRASVPLYTGGSTQAQVRQSGFALEVSQYDFEAQRRDTIQQVRSLFTQINNDVETVEARRQAIVSNQSALEATRSGYEVGTRNIVDVLNAEQNLFNAVADHAEARYDYVLGLLQLQQQTGLLGPESIRAINDWLTEEGAVSLELPDETSDDAVMNIGERPVAPS</sequence>
<dbReference type="SUPFAM" id="SSF56954">
    <property type="entry name" value="Outer membrane efflux proteins (OEP)"/>
    <property type="match status" value="1"/>
</dbReference>
<dbReference type="Pfam" id="PF02321">
    <property type="entry name" value="OEP"/>
    <property type="match status" value="2"/>
</dbReference>